<evidence type="ECO:0000256" key="8">
    <source>
        <dbReference type="ARBA" id="ARBA00023136"/>
    </source>
</evidence>
<name>A0A346NSN1_9ALTE</name>
<feature type="domain" description="TonB-dependent receptor-like beta-barrel" evidence="14">
    <location>
        <begin position="202"/>
        <end position="594"/>
    </location>
</feature>
<evidence type="ECO:0000256" key="12">
    <source>
        <dbReference type="RuleBase" id="RU003357"/>
    </source>
</evidence>
<dbReference type="PROSITE" id="PS01156">
    <property type="entry name" value="TONB_DEPENDENT_REC_2"/>
    <property type="match status" value="1"/>
</dbReference>
<dbReference type="EMBL" id="CP031769">
    <property type="protein sequence ID" value="AXR08538.1"/>
    <property type="molecule type" value="Genomic_DNA"/>
</dbReference>
<dbReference type="GO" id="GO:0044718">
    <property type="term" value="P:siderophore transmembrane transport"/>
    <property type="evidence" value="ECO:0007669"/>
    <property type="project" value="TreeGrafter"/>
</dbReference>
<feature type="compositionally biased region" description="Polar residues" evidence="13">
    <location>
        <begin position="235"/>
        <end position="257"/>
    </location>
</feature>
<keyword evidence="7 12" id="KW-0798">TonB box</keyword>
<protein>
    <submittedName>
        <fullName evidence="16">TonB-dependent receptor</fullName>
    </submittedName>
</protein>
<keyword evidence="6" id="KW-0406">Ion transport</keyword>
<evidence type="ECO:0000256" key="3">
    <source>
        <dbReference type="ARBA" id="ARBA00022452"/>
    </source>
</evidence>
<evidence type="ECO:0000256" key="11">
    <source>
        <dbReference type="PROSITE-ProRule" id="PRU10144"/>
    </source>
</evidence>
<evidence type="ECO:0000256" key="4">
    <source>
        <dbReference type="ARBA" id="ARBA00022692"/>
    </source>
</evidence>
<dbReference type="GO" id="GO:0015344">
    <property type="term" value="F:siderophore uptake transmembrane transporter activity"/>
    <property type="evidence" value="ECO:0007669"/>
    <property type="project" value="TreeGrafter"/>
</dbReference>
<evidence type="ECO:0000256" key="13">
    <source>
        <dbReference type="SAM" id="MobiDB-lite"/>
    </source>
</evidence>
<dbReference type="Pfam" id="PF00593">
    <property type="entry name" value="TonB_dep_Rec_b-barrel"/>
    <property type="match status" value="1"/>
</dbReference>
<dbReference type="PROSITE" id="PS52016">
    <property type="entry name" value="TONB_DEPENDENT_REC_3"/>
    <property type="match status" value="1"/>
</dbReference>
<dbReference type="InterPro" id="IPR010917">
    <property type="entry name" value="TonB_rcpt_CS"/>
</dbReference>
<dbReference type="KEGG" id="salm:D0Y50_14155"/>
<gene>
    <name evidence="16" type="ORF">D0Y50_14155</name>
</gene>
<evidence type="ECO:0000256" key="10">
    <source>
        <dbReference type="PROSITE-ProRule" id="PRU01360"/>
    </source>
</evidence>
<keyword evidence="16" id="KW-0675">Receptor</keyword>
<evidence type="ECO:0000259" key="15">
    <source>
        <dbReference type="Pfam" id="PF07715"/>
    </source>
</evidence>
<evidence type="ECO:0000256" key="9">
    <source>
        <dbReference type="ARBA" id="ARBA00023237"/>
    </source>
</evidence>
<evidence type="ECO:0000256" key="6">
    <source>
        <dbReference type="ARBA" id="ARBA00023065"/>
    </source>
</evidence>
<evidence type="ECO:0000313" key="17">
    <source>
        <dbReference type="Proteomes" id="UP000262073"/>
    </source>
</evidence>
<proteinExistence type="inferred from homology"/>
<keyword evidence="3 10" id="KW-1134">Transmembrane beta strand</keyword>
<dbReference type="InterPro" id="IPR012910">
    <property type="entry name" value="Plug_dom"/>
</dbReference>
<sequence length="621" mass="69120">MPCLLSLNTLAAASEDIEHISVTAAGYQQLVSQAPASISVIDHEQLAYRAYRDVTDVLRDIAGVTVSGGGSRQDISIRGMPAQYTALLVDGKKQSGRESQPNSSGGFEQDWLPPVDAIERIEVVRGPMSTLYGSDAIGGVINIITRKDSREWVGNLRLEAVLQQNEDAGNEYRTQLYAAGPLLTNTLNASVSMLSQRRIEDNIERGYADKTLSNINAALHYTLSPTDILSAQTTLQEQQRSTTAGRSQPATAGNSFTDNDRKTYSLTHEGTYDTLTGRSFVQVEEVNNQGRQLQITNTLANTQWNFMALEHHTITLGAEYSYEDLSENIATQGVSLTNRQVSLYGSNEWHTTDDISLTFGLRLDNNEQFDEHYSPRVYAVYTLDDNWTIKGGIATGYRAPDLRDMAAGWVQESRGGDIYGNPELQPETTISQDIAVYYAPNNTFNTSLSLFNNDFSDKISVATCPLQYCAQPDARYNINIDEARSRGIEFSLSQQIGAVYIDTAYTYTSSQQKTGDNAGLPLTQLPRHKLTVNTRWQAHEALELWSRTTFRGAETELASVGSRSILAPSRTLIDIGMNWRYNSHLELLSGIYNVLDKTLRYDDYGYVEDGRRLWLSAKMRF</sequence>
<evidence type="ECO:0000256" key="5">
    <source>
        <dbReference type="ARBA" id="ARBA00022729"/>
    </source>
</evidence>
<dbReference type="PANTHER" id="PTHR30069">
    <property type="entry name" value="TONB-DEPENDENT OUTER MEMBRANE RECEPTOR"/>
    <property type="match status" value="1"/>
</dbReference>
<dbReference type="InterPro" id="IPR039426">
    <property type="entry name" value="TonB-dep_rcpt-like"/>
</dbReference>
<keyword evidence="9 10" id="KW-0998">Cell outer membrane</keyword>
<dbReference type="Pfam" id="PF07715">
    <property type="entry name" value="Plug"/>
    <property type="match status" value="1"/>
</dbReference>
<comment type="subcellular location">
    <subcellularLocation>
        <location evidence="1 10">Cell outer membrane</location>
        <topology evidence="1 10">Multi-pass membrane protein</topology>
    </subcellularLocation>
</comment>
<dbReference type="SUPFAM" id="SSF56935">
    <property type="entry name" value="Porins"/>
    <property type="match status" value="1"/>
</dbReference>
<evidence type="ECO:0000256" key="1">
    <source>
        <dbReference type="ARBA" id="ARBA00004571"/>
    </source>
</evidence>
<keyword evidence="8 10" id="KW-0472">Membrane</keyword>
<dbReference type="OrthoDB" id="9764669at2"/>
<dbReference type="InterPro" id="IPR037066">
    <property type="entry name" value="Plug_dom_sf"/>
</dbReference>
<keyword evidence="17" id="KW-1185">Reference proteome</keyword>
<feature type="short sequence motif" description="TonB C-terminal box" evidence="11">
    <location>
        <begin position="604"/>
        <end position="621"/>
    </location>
</feature>
<dbReference type="GO" id="GO:0009279">
    <property type="term" value="C:cell outer membrane"/>
    <property type="evidence" value="ECO:0007669"/>
    <property type="project" value="UniProtKB-SubCell"/>
</dbReference>
<dbReference type="InterPro" id="IPR000531">
    <property type="entry name" value="Beta-barrel_TonB"/>
</dbReference>
<dbReference type="InterPro" id="IPR036942">
    <property type="entry name" value="Beta-barrel_TonB_sf"/>
</dbReference>
<dbReference type="Proteomes" id="UP000262073">
    <property type="component" value="Chromosome"/>
</dbReference>
<evidence type="ECO:0000256" key="2">
    <source>
        <dbReference type="ARBA" id="ARBA00022448"/>
    </source>
</evidence>
<dbReference type="CDD" id="cd01347">
    <property type="entry name" value="ligand_gated_channel"/>
    <property type="match status" value="1"/>
</dbReference>
<dbReference type="Gene3D" id="2.170.130.10">
    <property type="entry name" value="TonB-dependent receptor, plug domain"/>
    <property type="match status" value="1"/>
</dbReference>
<dbReference type="PANTHER" id="PTHR30069:SF53">
    <property type="entry name" value="COLICIN I RECEPTOR-RELATED"/>
    <property type="match status" value="1"/>
</dbReference>
<dbReference type="Gene3D" id="2.40.170.20">
    <property type="entry name" value="TonB-dependent receptor, beta-barrel domain"/>
    <property type="match status" value="1"/>
</dbReference>
<evidence type="ECO:0000259" key="14">
    <source>
        <dbReference type="Pfam" id="PF00593"/>
    </source>
</evidence>
<keyword evidence="4 10" id="KW-0812">Transmembrane</keyword>
<keyword evidence="5" id="KW-0732">Signal</keyword>
<accession>A0A346NSN1</accession>
<reference evidence="16 17" key="1">
    <citation type="submission" date="2018-08" db="EMBL/GenBank/DDBJ databases">
        <title>Salinimonas sediminis sp. nov., a piezophilic bacterium isolated from a deep-sea sediment sample from the New Britain Trench.</title>
        <authorList>
            <person name="Cao J."/>
        </authorList>
    </citation>
    <scope>NUCLEOTIDE SEQUENCE [LARGE SCALE GENOMIC DNA]</scope>
    <source>
        <strain evidence="16 17">N102</strain>
    </source>
</reference>
<dbReference type="AlphaFoldDB" id="A0A346NSN1"/>
<feature type="domain" description="TonB-dependent receptor plug" evidence="15">
    <location>
        <begin position="32"/>
        <end position="140"/>
    </location>
</feature>
<organism evidence="16 17">
    <name type="scientific">Salinimonas sediminis</name>
    <dbReference type="NCBI Taxonomy" id="2303538"/>
    <lineage>
        <taxon>Bacteria</taxon>
        <taxon>Pseudomonadati</taxon>
        <taxon>Pseudomonadota</taxon>
        <taxon>Gammaproteobacteria</taxon>
        <taxon>Alteromonadales</taxon>
        <taxon>Alteromonadaceae</taxon>
        <taxon>Alteromonas/Salinimonas group</taxon>
        <taxon>Salinimonas</taxon>
    </lineage>
</organism>
<feature type="region of interest" description="Disordered" evidence="13">
    <location>
        <begin position="235"/>
        <end position="262"/>
    </location>
</feature>
<evidence type="ECO:0000256" key="7">
    <source>
        <dbReference type="ARBA" id="ARBA00023077"/>
    </source>
</evidence>
<keyword evidence="2 10" id="KW-0813">Transport</keyword>
<evidence type="ECO:0000313" key="16">
    <source>
        <dbReference type="EMBL" id="AXR08538.1"/>
    </source>
</evidence>
<comment type="similarity">
    <text evidence="10 12">Belongs to the TonB-dependent receptor family.</text>
</comment>